<keyword evidence="2" id="KW-1185">Reference proteome</keyword>
<dbReference type="AlphaFoldDB" id="A0A1V4KYM4"/>
<proteinExistence type="predicted"/>
<dbReference type="OrthoDB" id="10588372at2759"/>
<evidence type="ECO:0000313" key="1">
    <source>
        <dbReference type="EMBL" id="OPJ89371.1"/>
    </source>
</evidence>
<name>A0A1V4KYM4_PATFA</name>
<dbReference type="EMBL" id="LSYS01001150">
    <property type="protein sequence ID" value="OPJ89371.1"/>
    <property type="molecule type" value="Genomic_DNA"/>
</dbReference>
<gene>
    <name evidence="1" type="ORF">AV530_003611</name>
</gene>
<accession>A0A1V4KYM4</accession>
<evidence type="ECO:0000313" key="2">
    <source>
        <dbReference type="Proteomes" id="UP000190648"/>
    </source>
</evidence>
<sequence length="79" mass="8927">MIGKRNTLVCWAKRFLKCSINRLRKRNCLLPGRASSPAEGLILKDERIRAGDVARCRATFLECVSSGRKEITALFYGCH</sequence>
<protein>
    <submittedName>
        <fullName evidence="1">Uncharacterized protein</fullName>
    </submittedName>
</protein>
<organism evidence="1 2">
    <name type="scientific">Patagioenas fasciata monilis</name>
    <dbReference type="NCBI Taxonomy" id="372326"/>
    <lineage>
        <taxon>Eukaryota</taxon>
        <taxon>Metazoa</taxon>
        <taxon>Chordata</taxon>
        <taxon>Craniata</taxon>
        <taxon>Vertebrata</taxon>
        <taxon>Euteleostomi</taxon>
        <taxon>Archelosauria</taxon>
        <taxon>Archosauria</taxon>
        <taxon>Dinosauria</taxon>
        <taxon>Saurischia</taxon>
        <taxon>Theropoda</taxon>
        <taxon>Coelurosauria</taxon>
        <taxon>Aves</taxon>
        <taxon>Neognathae</taxon>
        <taxon>Neoaves</taxon>
        <taxon>Columbimorphae</taxon>
        <taxon>Columbiformes</taxon>
        <taxon>Columbidae</taxon>
        <taxon>Patagioenas</taxon>
    </lineage>
</organism>
<dbReference type="Proteomes" id="UP000190648">
    <property type="component" value="Unassembled WGS sequence"/>
</dbReference>
<reference evidence="1 2" key="1">
    <citation type="submission" date="2016-02" db="EMBL/GenBank/DDBJ databases">
        <title>Band-tailed pigeon sequencing and assembly.</title>
        <authorList>
            <person name="Soares A.E."/>
            <person name="Novak B.J."/>
            <person name="Rice E.S."/>
            <person name="O'Connell B."/>
            <person name="Chang D."/>
            <person name="Weber S."/>
            <person name="Shapiro B."/>
        </authorList>
    </citation>
    <scope>NUCLEOTIDE SEQUENCE [LARGE SCALE GENOMIC DNA]</scope>
    <source>
        <strain evidence="1">BTP2013</strain>
        <tissue evidence="1">Blood</tissue>
    </source>
</reference>
<comment type="caution">
    <text evidence="1">The sequence shown here is derived from an EMBL/GenBank/DDBJ whole genome shotgun (WGS) entry which is preliminary data.</text>
</comment>